<evidence type="ECO:0000313" key="7">
    <source>
        <dbReference type="EMBL" id="KIW90079.1"/>
    </source>
</evidence>
<dbReference type="Pfam" id="PF00172">
    <property type="entry name" value="Zn_clus"/>
    <property type="match status" value="1"/>
</dbReference>
<dbReference type="Gene3D" id="4.10.240.10">
    <property type="entry name" value="Zn(2)-C6 fungal-type DNA-binding domain"/>
    <property type="match status" value="1"/>
</dbReference>
<dbReference type="GO" id="GO:0005634">
    <property type="term" value="C:nucleus"/>
    <property type="evidence" value="ECO:0007669"/>
    <property type="project" value="UniProtKB-SubCell"/>
</dbReference>
<dbReference type="SUPFAM" id="SSF57701">
    <property type="entry name" value="Zn2/Cys6 DNA-binding domain"/>
    <property type="match status" value="1"/>
</dbReference>
<keyword evidence="8" id="KW-1185">Reference proteome</keyword>
<dbReference type="PROSITE" id="PS00463">
    <property type="entry name" value="ZN2_CY6_FUNGAL_1"/>
    <property type="match status" value="1"/>
</dbReference>
<keyword evidence="3" id="KW-0238">DNA-binding</keyword>
<evidence type="ECO:0000259" key="6">
    <source>
        <dbReference type="PROSITE" id="PS50048"/>
    </source>
</evidence>
<evidence type="ECO:0000256" key="3">
    <source>
        <dbReference type="ARBA" id="ARBA00023125"/>
    </source>
</evidence>
<dbReference type="GeneID" id="27702438"/>
<feature type="domain" description="Zn(2)-C6 fungal-type" evidence="6">
    <location>
        <begin position="13"/>
        <end position="41"/>
    </location>
</feature>
<comment type="subcellular location">
    <subcellularLocation>
        <location evidence="1">Nucleus</location>
    </subcellularLocation>
</comment>
<dbReference type="HOGENOM" id="CLU_014597_0_0_1"/>
<keyword evidence="2" id="KW-0805">Transcription regulation</keyword>
<dbReference type="InterPro" id="IPR036864">
    <property type="entry name" value="Zn2-C6_fun-type_DNA-bd_sf"/>
</dbReference>
<dbReference type="PANTHER" id="PTHR37534:SF11">
    <property type="entry name" value="ZN(II)2CYS6 TRANSCRIPTION FACTOR (EUROFUNG)"/>
    <property type="match status" value="1"/>
</dbReference>
<evidence type="ECO:0000313" key="8">
    <source>
        <dbReference type="Proteomes" id="UP000053789"/>
    </source>
</evidence>
<dbReference type="PROSITE" id="PS50048">
    <property type="entry name" value="ZN2_CY6_FUNGAL_2"/>
    <property type="match status" value="1"/>
</dbReference>
<dbReference type="PANTHER" id="PTHR37534">
    <property type="entry name" value="TRANSCRIPTIONAL ACTIVATOR PROTEIN UGA3"/>
    <property type="match status" value="1"/>
</dbReference>
<gene>
    <name evidence="7" type="ORF">Z519_09510</name>
</gene>
<dbReference type="SMART" id="SM00066">
    <property type="entry name" value="GAL4"/>
    <property type="match status" value="1"/>
</dbReference>
<sequence>MSATIKGAKSRSGCSTCKKRRVKCDEAKPSCRNCAHKNLKCPGYETRWKWSTKHERQSCLQIQRAPVFSKNRGESFISNTIPEVSTLPRFHQRERAGTAFINQIRHAQPITEELDIGSPCQNDTFSSESEQALSNEEWDAVLSVSLRASNPPTLCVSDAPATPGQASLTKCQRLWHSPDIILSNTQVQVEFFMEKICKALTSFDSKYNLFRTLATSRTTESLLFFSLFRYITAAFLNSSTLDATSALVVQNAQTEILHRLHNEVARLNRPTTTNIEDVLMAIIMYGLTTNWDGSNSPSIIHYNAAVRLYLHTYRNGLPVPRQKGYQEFFFNSLAYWWMGLSFITDTGQECLLQLPIPETRIGDDGETASPAKRIPHPLAGVSPESQRLLGSVGSLVYGQRLRCRKKSFPSMNQLRMEYDALQEALSLEEEALSLKLPKADDFVDIGDIDTPIQDLINTAEVYRLAALVLLYRAFPDLLNSRLRLGEDEYAGGQSTKERRLLWVTALAIHALDILCQNAERSGTRSIEQILLIIIGGELEKRTYSQPFDPTEGSDSSSPAPLMARWRPPSPLTISSFDHFTVLHDLPGRDSPRRVTDTPFCHPSGPDRIREARRTLLKRLQSIREILPYRSLEIVQELVLKTWDISDNDDPEVFWMDIMIENGWKFLLV</sequence>
<dbReference type="RefSeq" id="XP_016616748.1">
    <property type="nucleotide sequence ID" value="XM_016767232.1"/>
</dbReference>
<proteinExistence type="predicted"/>
<evidence type="ECO:0000256" key="2">
    <source>
        <dbReference type="ARBA" id="ARBA00023015"/>
    </source>
</evidence>
<protein>
    <recommendedName>
        <fullName evidence="6">Zn(2)-C6 fungal-type domain-containing protein</fullName>
    </recommendedName>
</protein>
<dbReference type="Proteomes" id="UP000053789">
    <property type="component" value="Unassembled WGS sequence"/>
</dbReference>
<dbReference type="InterPro" id="IPR001138">
    <property type="entry name" value="Zn2Cys6_DnaBD"/>
</dbReference>
<keyword evidence="4" id="KW-0804">Transcription</keyword>
<dbReference type="InterPro" id="IPR021858">
    <property type="entry name" value="Fun_TF"/>
</dbReference>
<reference evidence="7" key="1">
    <citation type="submission" date="2015-01" db="EMBL/GenBank/DDBJ databases">
        <title>The Genome Sequence of Cladophialophora bantiana CBS 173.52.</title>
        <authorList>
            <consortium name="The Broad Institute Genomics Platform"/>
            <person name="Cuomo C."/>
            <person name="de Hoog S."/>
            <person name="Gorbushina A."/>
            <person name="Stielow B."/>
            <person name="Teixiera M."/>
            <person name="Abouelleil A."/>
            <person name="Chapman S.B."/>
            <person name="Priest M."/>
            <person name="Young S.K."/>
            <person name="Wortman J."/>
            <person name="Nusbaum C."/>
            <person name="Birren B."/>
        </authorList>
    </citation>
    <scope>NUCLEOTIDE SEQUENCE [LARGE SCALE GENOMIC DNA]</scope>
    <source>
        <strain evidence="7">CBS 173.52</strain>
    </source>
</reference>
<dbReference type="GO" id="GO:0045944">
    <property type="term" value="P:positive regulation of transcription by RNA polymerase II"/>
    <property type="evidence" value="ECO:0007669"/>
    <property type="project" value="TreeGrafter"/>
</dbReference>
<dbReference type="GO" id="GO:0008270">
    <property type="term" value="F:zinc ion binding"/>
    <property type="evidence" value="ECO:0007669"/>
    <property type="project" value="InterPro"/>
</dbReference>
<dbReference type="AlphaFoldDB" id="A0A0D2HZS2"/>
<dbReference type="EMBL" id="KN846994">
    <property type="protein sequence ID" value="KIW90079.1"/>
    <property type="molecule type" value="Genomic_DNA"/>
</dbReference>
<dbReference type="CDD" id="cd00067">
    <property type="entry name" value="GAL4"/>
    <property type="match status" value="1"/>
</dbReference>
<dbReference type="GO" id="GO:0000976">
    <property type="term" value="F:transcription cis-regulatory region binding"/>
    <property type="evidence" value="ECO:0007669"/>
    <property type="project" value="TreeGrafter"/>
</dbReference>
<evidence type="ECO:0000256" key="4">
    <source>
        <dbReference type="ARBA" id="ARBA00023163"/>
    </source>
</evidence>
<name>A0A0D2HZS2_CLAB1</name>
<dbReference type="GO" id="GO:0000981">
    <property type="term" value="F:DNA-binding transcription factor activity, RNA polymerase II-specific"/>
    <property type="evidence" value="ECO:0007669"/>
    <property type="project" value="InterPro"/>
</dbReference>
<dbReference type="OrthoDB" id="4835445at2759"/>
<organism evidence="7 8">
    <name type="scientific">Cladophialophora bantiana (strain ATCC 10958 / CBS 173.52 / CDC B-1940 / NIH 8579)</name>
    <name type="common">Xylohypha bantiana</name>
    <dbReference type="NCBI Taxonomy" id="1442370"/>
    <lineage>
        <taxon>Eukaryota</taxon>
        <taxon>Fungi</taxon>
        <taxon>Dikarya</taxon>
        <taxon>Ascomycota</taxon>
        <taxon>Pezizomycotina</taxon>
        <taxon>Eurotiomycetes</taxon>
        <taxon>Chaetothyriomycetidae</taxon>
        <taxon>Chaetothyriales</taxon>
        <taxon>Herpotrichiellaceae</taxon>
        <taxon>Cladophialophora</taxon>
    </lineage>
</organism>
<evidence type="ECO:0000256" key="5">
    <source>
        <dbReference type="ARBA" id="ARBA00023242"/>
    </source>
</evidence>
<evidence type="ECO:0000256" key="1">
    <source>
        <dbReference type="ARBA" id="ARBA00004123"/>
    </source>
</evidence>
<accession>A0A0D2HZS2</accession>
<dbReference type="VEuPathDB" id="FungiDB:Z519_09510"/>
<keyword evidence="5" id="KW-0539">Nucleus</keyword>
<dbReference type="Pfam" id="PF11951">
    <property type="entry name" value="Fungal_trans_2"/>
    <property type="match status" value="1"/>
</dbReference>